<dbReference type="GO" id="GO:0071555">
    <property type="term" value="P:cell wall organization"/>
    <property type="evidence" value="ECO:0007669"/>
    <property type="project" value="UniProtKB-KW"/>
</dbReference>
<keyword evidence="6" id="KW-0378">Hydrolase</keyword>
<dbReference type="SUPFAM" id="SSF51445">
    <property type="entry name" value="(Trans)glycosidases"/>
    <property type="match status" value="1"/>
</dbReference>
<name>A0A8H7BUU2_9FUNG</name>
<protein>
    <recommendedName>
        <fullName evidence="4">glucan endo-1,3-beta-D-glucosidase</fullName>
        <ecNumber evidence="4">3.2.1.39</ecNumber>
    </recommendedName>
    <alternativeName>
        <fullName evidence="14">Endo-1,3-beta-glucanase btgC</fullName>
    </alternativeName>
    <alternativeName>
        <fullName evidence="13">Laminarinase btgC</fullName>
    </alternativeName>
</protein>
<keyword evidence="9" id="KW-0119">Carbohydrate metabolism</keyword>
<evidence type="ECO:0000256" key="11">
    <source>
        <dbReference type="ARBA" id="ARBA00023326"/>
    </source>
</evidence>
<evidence type="ECO:0000256" key="10">
    <source>
        <dbReference type="ARBA" id="ARBA00023316"/>
    </source>
</evidence>
<dbReference type="GO" id="GO:0005886">
    <property type="term" value="C:plasma membrane"/>
    <property type="evidence" value="ECO:0007669"/>
    <property type="project" value="UniProtKB-SubCell"/>
</dbReference>
<feature type="chain" id="PRO_5034385445" description="glucan endo-1,3-beta-D-glucosidase" evidence="15">
    <location>
        <begin position="21"/>
        <end position="232"/>
    </location>
</feature>
<evidence type="ECO:0000256" key="4">
    <source>
        <dbReference type="ARBA" id="ARBA00012780"/>
    </source>
</evidence>
<dbReference type="OrthoDB" id="77201at2759"/>
<evidence type="ECO:0000256" key="5">
    <source>
        <dbReference type="ARBA" id="ARBA00022475"/>
    </source>
</evidence>
<sequence length="232" mass="25617">MKGLFYFALSILAGSYFVQAQNDFYGLNYGVNRDACPTLDNLKRDFSTLKQYTNRIKTFSLSVCNQGDLALQATQALGMRMYLGMWIDRPDTFQQELDALNAILAKHDLSNVDGIVVGSEVLYRNDADVASLVDYINKVKTLVKPKGIKVTTADVYYKFPPEVVQAVDFITMNAFPYWEGVAVEQGASTLMDHYQYVVGIAQGKPVIIGETGWPAEGANFGASVPSPANQKL</sequence>
<dbReference type="EC" id="3.2.1.39" evidence="4"/>
<dbReference type="PANTHER" id="PTHR16631:SF17">
    <property type="entry name" value="GLUCAN ENDO-1,3-BETA-GLUCOSIDASE BTGC"/>
    <property type="match status" value="1"/>
</dbReference>
<keyword evidence="7" id="KW-0472">Membrane</keyword>
<dbReference type="GO" id="GO:0005576">
    <property type="term" value="C:extracellular region"/>
    <property type="evidence" value="ECO:0007669"/>
    <property type="project" value="TreeGrafter"/>
</dbReference>
<gene>
    <name evidence="16" type="ORF">EC973_006787</name>
</gene>
<evidence type="ECO:0000313" key="17">
    <source>
        <dbReference type="Proteomes" id="UP000605846"/>
    </source>
</evidence>
<dbReference type="Gene3D" id="3.20.20.80">
    <property type="entry name" value="Glycosidases"/>
    <property type="match status" value="1"/>
</dbReference>
<keyword evidence="5" id="KW-1003">Cell membrane</keyword>
<evidence type="ECO:0000256" key="3">
    <source>
        <dbReference type="ARBA" id="ARBA00008773"/>
    </source>
</evidence>
<comment type="caution">
    <text evidence="16">The sequence shown here is derived from an EMBL/GenBank/DDBJ whole genome shotgun (WGS) entry which is preliminary data.</text>
</comment>
<evidence type="ECO:0000313" key="16">
    <source>
        <dbReference type="EMBL" id="KAF7728022.1"/>
    </source>
</evidence>
<dbReference type="GO" id="GO:0042973">
    <property type="term" value="F:glucan endo-1,3-beta-D-glucosidase activity"/>
    <property type="evidence" value="ECO:0007669"/>
    <property type="project" value="UniProtKB-EC"/>
</dbReference>
<dbReference type="AlphaFoldDB" id="A0A8H7BUU2"/>
<evidence type="ECO:0000256" key="9">
    <source>
        <dbReference type="ARBA" id="ARBA00023277"/>
    </source>
</evidence>
<comment type="catalytic activity">
    <reaction evidence="1">
        <text>Hydrolysis of (1-&gt;3)-beta-D-glucosidic linkages in (1-&gt;3)-beta-D-glucans.</text>
        <dbReference type="EC" id="3.2.1.39"/>
    </reaction>
</comment>
<dbReference type="InterPro" id="IPR050732">
    <property type="entry name" value="Beta-glucan_modifiers"/>
</dbReference>
<evidence type="ECO:0000256" key="7">
    <source>
        <dbReference type="ARBA" id="ARBA00023136"/>
    </source>
</evidence>
<evidence type="ECO:0000256" key="13">
    <source>
        <dbReference type="ARBA" id="ARBA00042373"/>
    </source>
</evidence>
<dbReference type="GO" id="GO:0000272">
    <property type="term" value="P:polysaccharide catabolic process"/>
    <property type="evidence" value="ECO:0007669"/>
    <property type="project" value="UniProtKB-KW"/>
</dbReference>
<keyword evidence="8" id="KW-0325">Glycoprotein</keyword>
<evidence type="ECO:0000256" key="2">
    <source>
        <dbReference type="ARBA" id="ARBA00004401"/>
    </source>
</evidence>
<organism evidence="16 17">
    <name type="scientific">Apophysomyces ossiformis</name>
    <dbReference type="NCBI Taxonomy" id="679940"/>
    <lineage>
        <taxon>Eukaryota</taxon>
        <taxon>Fungi</taxon>
        <taxon>Fungi incertae sedis</taxon>
        <taxon>Mucoromycota</taxon>
        <taxon>Mucoromycotina</taxon>
        <taxon>Mucoromycetes</taxon>
        <taxon>Mucorales</taxon>
        <taxon>Mucorineae</taxon>
        <taxon>Mucoraceae</taxon>
        <taxon>Apophysomyces</taxon>
    </lineage>
</organism>
<comment type="subcellular location">
    <subcellularLocation>
        <location evidence="2">Cell membrane</location>
        <topology evidence="2">Single-pass type II membrane protein</topology>
    </subcellularLocation>
</comment>
<evidence type="ECO:0000256" key="8">
    <source>
        <dbReference type="ARBA" id="ARBA00023180"/>
    </source>
</evidence>
<keyword evidence="17" id="KW-1185">Reference proteome</keyword>
<keyword evidence="15" id="KW-0732">Signal</keyword>
<proteinExistence type="inferred from homology"/>
<reference evidence="16" key="1">
    <citation type="submission" date="2020-01" db="EMBL/GenBank/DDBJ databases">
        <title>Genome Sequencing of Three Apophysomyces-Like Fungal Strains Confirms a Novel Fungal Genus in the Mucoromycota with divergent Burkholderia-like Endosymbiotic Bacteria.</title>
        <authorList>
            <person name="Stajich J.E."/>
            <person name="Macias A.M."/>
            <person name="Carter-House D."/>
            <person name="Lovett B."/>
            <person name="Kasson L.R."/>
            <person name="Berry K."/>
            <person name="Grigoriev I."/>
            <person name="Chang Y."/>
            <person name="Spatafora J."/>
            <person name="Kasson M.T."/>
        </authorList>
    </citation>
    <scope>NUCLEOTIDE SEQUENCE</scope>
    <source>
        <strain evidence="16">NRRL A-21654</strain>
    </source>
</reference>
<dbReference type="GO" id="GO:0009986">
    <property type="term" value="C:cell surface"/>
    <property type="evidence" value="ECO:0007669"/>
    <property type="project" value="TreeGrafter"/>
</dbReference>
<dbReference type="Proteomes" id="UP000605846">
    <property type="component" value="Unassembled WGS sequence"/>
</dbReference>
<keyword evidence="10" id="KW-0961">Cell wall biogenesis/degradation</keyword>
<accession>A0A8H7BUU2</accession>
<comment type="function">
    <text evidence="12">Glucanases play a role in cell expansion during growth, in cell-cell fusion during mating, and in spore release during sporulation. This enzyme may be involved in beta-glucan degradation. Active on laminarin and lichenan.</text>
</comment>
<feature type="signal peptide" evidence="15">
    <location>
        <begin position="1"/>
        <end position="20"/>
    </location>
</feature>
<dbReference type="PANTHER" id="PTHR16631">
    <property type="entry name" value="GLUCAN 1,3-BETA-GLUCOSIDASE"/>
    <property type="match status" value="1"/>
</dbReference>
<comment type="similarity">
    <text evidence="3">Belongs to the glycosyl hydrolase 17 family.</text>
</comment>
<keyword evidence="11" id="KW-0624">Polysaccharide degradation</keyword>
<evidence type="ECO:0000256" key="15">
    <source>
        <dbReference type="SAM" id="SignalP"/>
    </source>
</evidence>
<evidence type="ECO:0000256" key="1">
    <source>
        <dbReference type="ARBA" id="ARBA00000382"/>
    </source>
</evidence>
<dbReference type="InterPro" id="IPR017853">
    <property type="entry name" value="GH"/>
</dbReference>
<dbReference type="GO" id="GO:0009277">
    <property type="term" value="C:fungal-type cell wall"/>
    <property type="evidence" value="ECO:0007669"/>
    <property type="project" value="TreeGrafter"/>
</dbReference>
<dbReference type="EMBL" id="JABAYA010000045">
    <property type="protein sequence ID" value="KAF7728022.1"/>
    <property type="molecule type" value="Genomic_DNA"/>
</dbReference>
<evidence type="ECO:0000256" key="14">
    <source>
        <dbReference type="ARBA" id="ARBA00043078"/>
    </source>
</evidence>
<evidence type="ECO:0000256" key="12">
    <source>
        <dbReference type="ARBA" id="ARBA00037649"/>
    </source>
</evidence>
<evidence type="ECO:0000256" key="6">
    <source>
        <dbReference type="ARBA" id="ARBA00022801"/>
    </source>
</evidence>